<dbReference type="AlphaFoldDB" id="A0A7W6FT82"/>
<keyword evidence="2" id="KW-1185">Reference proteome</keyword>
<organism evidence="1 2">
    <name type="scientific">Aureimonas phyllosphaerae</name>
    <dbReference type="NCBI Taxonomy" id="1166078"/>
    <lineage>
        <taxon>Bacteria</taxon>
        <taxon>Pseudomonadati</taxon>
        <taxon>Pseudomonadota</taxon>
        <taxon>Alphaproteobacteria</taxon>
        <taxon>Hyphomicrobiales</taxon>
        <taxon>Aurantimonadaceae</taxon>
        <taxon>Aureimonas</taxon>
    </lineage>
</organism>
<proteinExistence type="predicted"/>
<evidence type="ECO:0000313" key="1">
    <source>
        <dbReference type="EMBL" id="MBB3934741.1"/>
    </source>
</evidence>
<gene>
    <name evidence="1" type="ORF">GGR05_000852</name>
</gene>
<name>A0A7W6FT82_9HYPH</name>
<dbReference type="Proteomes" id="UP000531216">
    <property type="component" value="Unassembled WGS sequence"/>
</dbReference>
<comment type="caution">
    <text evidence="1">The sequence shown here is derived from an EMBL/GenBank/DDBJ whole genome shotgun (WGS) entry which is preliminary data.</text>
</comment>
<sequence length="139" mass="15938">MLIPGIADAYTYTNPNFGTSATFPARAFPNIEPSTPEGQIWRSDAGAELVVYAIEDPEWSTPRDLVRWRRSLDDVTYQRTGSDWAVVSGFLKDGRIFYERYIFRGRLTHSVSVRYPEALRDRYDGLLKEITESLRGPSR</sequence>
<protein>
    <submittedName>
        <fullName evidence="1">Uncharacterized protein</fullName>
    </submittedName>
</protein>
<accession>A0A7W6FT82</accession>
<dbReference type="EMBL" id="JACIDO010000001">
    <property type="protein sequence ID" value="MBB3934741.1"/>
    <property type="molecule type" value="Genomic_DNA"/>
</dbReference>
<evidence type="ECO:0000313" key="2">
    <source>
        <dbReference type="Proteomes" id="UP000531216"/>
    </source>
</evidence>
<dbReference type="RefSeq" id="WP_244545806.1">
    <property type="nucleotide sequence ID" value="NZ_FOOA01000001.1"/>
</dbReference>
<reference evidence="1 2" key="1">
    <citation type="submission" date="2020-08" db="EMBL/GenBank/DDBJ databases">
        <title>Genomic Encyclopedia of Type Strains, Phase IV (KMG-IV): sequencing the most valuable type-strain genomes for metagenomic binning, comparative biology and taxonomic classification.</title>
        <authorList>
            <person name="Goeker M."/>
        </authorList>
    </citation>
    <scope>NUCLEOTIDE SEQUENCE [LARGE SCALE GENOMIC DNA]</scope>
    <source>
        <strain evidence="1 2">DSM 25024</strain>
    </source>
</reference>